<dbReference type="GO" id="GO:0004674">
    <property type="term" value="F:protein serine/threonine kinase activity"/>
    <property type="evidence" value="ECO:0007669"/>
    <property type="project" value="TreeGrafter"/>
</dbReference>
<feature type="compositionally biased region" description="Gly residues" evidence="6">
    <location>
        <begin position="314"/>
        <end position="337"/>
    </location>
</feature>
<dbReference type="STRING" id="501010.NOSIN_20495"/>
<dbReference type="GO" id="GO:0005524">
    <property type="term" value="F:ATP binding"/>
    <property type="evidence" value="ECO:0007669"/>
    <property type="project" value="UniProtKB-UniRule"/>
</dbReference>
<dbReference type="Gene3D" id="3.30.200.20">
    <property type="entry name" value="Phosphorylase Kinase, domain 1"/>
    <property type="match status" value="1"/>
</dbReference>
<dbReference type="SUPFAM" id="SSF82171">
    <property type="entry name" value="DPP6 N-terminal domain-like"/>
    <property type="match status" value="1"/>
</dbReference>
<evidence type="ECO:0000313" key="8">
    <source>
        <dbReference type="EMBL" id="OOC55917.1"/>
    </source>
</evidence>
<evidence type="ECO:0000256" key="1">
    <source>
        <dbReference type="ARBA" id="ARBA00022679"/>
    </source>
</evidence>
<feature type="binding site" evidence="5">
    <location>
        <position position="43"/>
    </location>
    <ligand>
        <name>ATP</name>
        <dbReference type="ChEBI" id="CHEBI:30616"/>
    </ligand>
</feature>
<evidence type="ECO:0000256" key="3">
    <source>
        <dbReference type="ARBA" id="ARBA00022777"/>
    </source>
</evidence>
<dbReference type="Gene3D" id="1.10.510.10">
    <property type="entry name" value="Transferase(Phosphotransferase) domain 1"/>
    <property type="match status" value="1"/>
</dbReference>
<dbReference type="PANTHER" id="PTHR43289:SF34">
    <property type="entry name" value="SERINE_THREONINE-PROTEIN KINASE YBDM-RELATED"/>
    <property type="match status" value="1"/>
</dbReference>
<dbReference type="SUPFAM" id="SSF56112">
    <property type="entry name" value="Protein kinase-like (PK-like)"/>
    <property type="match status" value="1"/>
</dbReference>
<name>A0A1V3C568_9ACTN</name>
<dbReference type="Pfam" id="PF00069">
    <property type="entry name" value="Pkinase"/>
    <property type="match status" value="1"/>
</dbReference>
<dbReference type="CDD" id="cd14014">
    <property type="entry name" value="STKc_PknB_like"/>
    <property type="match status" value="1"/>
</dbReference>
<organism evidence="8 9">
    <name type="scientific">Nocardiopsis sinuspersici</name>
    <dbReference type="NCBI Taxonomy" id="501010"/>
    <lineage>
        <taxon>Bacteria</taxon>
        <taxon>Bacillati</taxon>
        <taxon>Actinomycetota</taxon>
        <taxon>Actinomycetes</taxon>
        <taxon>Streptosporangiales</taxon>
        <taxon>Nocardiopsidaceae</taxon>
        <taxon>Nocardiopsis</taxon>
    </lineage>
</organism>
<evidence type="ECO:0000313" key="9">
    <source>
        <dbReference type="Proteomes" id="UP000189004"/>
    </source>
</evidence>
<keyword evidence="2 5" id="KW-0547">Nucleotide-binding</keyword>
<evidence type="ECO:0000259" key="7">
    <source>
        <dbReference type="PROSITE" id="PS50011"/>
    </source>
</evidence>
<proteinExistence type="predicted"/>
<dbReference type="RefSeq" id="WP_077692349.1">
    <property type="nucleotide sequence ID" value="NZ_MCOK01000001.1"/>
</dbReference>
<dbReference type="InterPro" id="IPR017441">
    <property type="entry name" value="Protein_kinase_ATP_BS"/>
</dbReference>
<dbReference type="OrthoDB" id="3415066at2"/>
<dbReference type="AlphaFoldDB" id="A0A1V3C568"/>
<dbReference type="Proteomes" id="UP000189004">
    <property type="component" value="Unassembled WGS sequence"/>
</dbReference>
<evidence type="ECO:0000256" key="4">
    <source>
        <dbReference type="ARBA" id="ARBA00022840"/>
    </source>
</evidence>
<keyword evidence="1" id="KW-0808">Transferase</keyword>
<protein>
    <recommendedName>
        <fullName evidence="7">Protein kinase domain-containing protein</fullName>
    </recommendedName>
</protein>
<dbReference type="PROSITE" id="PS00107">
    <property type="entry name" value="PROTEIN_KINASE_ATP"/>
    <property type="match status" value="1"/>
</dbReference>
<dbReference type="PANTHER" id="PTHR43289">
    <property type="entry name" value="MITOGEN-ACTIVATED PROTEIN KINASE KINASE KINASE 20-RELATED"/>
    <property type="match status" value="1"/>
</dbReference>
<evidence type="ECO:0000256" key="6">
    <source>
        <dbReference type="SAM" id="MobiDB-lite"/>
    </source>
</evidence>
<accession>A0A1V3C568</accession>
<feature type="domain" description="Protein kinase" evidence="7">
    <location>
        <begin position="15"/>
        <end position="273"/>
    </location>
</feature>
<dbReference type="InterPro" id="IPR000719">
    <property type="entry name" value="Prot_kinase_dom"/>
</dbReference>
<dbReference type="SMART" id="SM00220">
    <property type="entry name" value="S_TKc"/>
    <property type="match status" value="1"/>
</dbReference>
<keyword evidence="4 5" id="KW-0067">ATP-binding</keyword>
<feature type="region of interest" description="Disordered" evidence="6">
    <location>
        <begin position="292"/>
        <end position="347"/>
    </location>
</feature>
<dbReference type="Gene3D" id="2.130.10.10">
    <property type="entry name" value="YVTN repeat-like/Quinoprotein amine dehydrogenase"/>
    <property type="match status" value="1"/>
</dbReference>
<evidence type="ECO:0000256" key="2">
    <source>
        <dbReference type="ARBA" id="ARBA00022741"/>
    </source>
</evidence>
<gene>
    <name evidence="8" type="ORF">NOSIN_20495</name>
</gene>
<sequence>MRHLVPGDPRRVGPYRTVALLGVGGMGRVYLGLDPRGGAAAVKVVRAEYAYDPDFRERFARELALVRQVHGAHTPRVLAADPAGRTPWMATEYVMGPSLHDLVQLTGPLPERAVRFAARGVAQALERVHAGGMVHRDLKPGNVMVSAAGPQVIDFGIARLVGEEGGRIIGTPGYMAPEDVRREPGGPPSDVFALGGLVVYALTGTGPFGEGHPSAVMYRIANRDPVLTGVPESLRELVAACLDKAPGRRPDAAQVLESLGGPVAPADDAGSWLPPPAVGVMEEVGREYRDAVGSAGAEETVGSAGTEVAEGPAGADGAGGLVGGDGAGVPAGPGTAVGAGPPPEDGLRRRRRRLLAAGAAAAALLLTAGVGTWATAGSGGGEEAPSPEEPGRRESCDITEHIAPEFARAAQDPPSLPSTSMVSTAFSADGGVLAAGGTEGLVLWDWREGVEIARIEAEIAPLDGTPVLSPDGCRIGYAAEDGAHVYTIETGGYRVYQEGTNVGAMAFSGDGEELLLSDDGAFGSALLRVDLETDEVTGVYDGVEGPHSVTVSPDGAYVAAVNHAGAVGVWDARSGERLLTAEGADPGFGNNLELPGDDGDLLYMAGGGVVHENFLDGGEPRVLAPAVAPENGLSEIALNPAADRLYASYTSGDLIVSRESRELYGTKVWEFSSGRELTAREDEEYVGWITVHPEGEVVTGLPPEQAPLRILDPADLSLVDTVG</sequence>
<evidence type="ECO:0000256" key="5">
    <source>
        <dbReference type="PROSITE-ProRule" id="PRU10141"/>
    </source>
</evidence>
<dbReference type="InterPro" id="IPR011009">
    <property type="entry name" value="Kinase-like_dom_sf"/>
</dbReference>
<dbReference type="PROSITE" id="PS50011">
    <property type="entry name" value="PROTEIN_KINASE_DOM"/>
    <property type="match status" value="1"/>
</dbReference>
<dbReference type="EMBL" id="MCOK01000001">
    <property type="protein sequence ID" value="OOC55917.1"/>
    <property type="molecule type" value="Genomic_DNA"/>
</dbReference>
<comment type="caution">
    <text evidence="8">The sequence shown here is derived from an EMBL/GenBank/DDBJ whole genome shotgun (WGS) entry which is preliminary data.</text>
</comment>
<dbReference type="InterPro" id="IPR008271">
    <property type="entry name" value="Ser/Thr_kinase_AS"/>
</dbReference>
<dbReference type="PROSITE" id="PS00108">
    <property type="entry name" value="PROTEIN_KINASE_ST"/>
    <property type="match status" value="1"/>
</dbReference>
<reference evidence="9" key="1">
    <citation type="submission" date="2016-08" db="EMBL/GenBank/DDBJ databases">
        <authorList>
            <person name="Tokovenko B."/>
            <person name="Kalinowski J."/>
        </authorList>
    </citation>
    <scope>NUCLEOTIDE SEQUENCE [LARGE SCALE GENOMIC DNA]</scope>
    <source>
        <strain evidence="9">UTMC102</strain>
    </source>
</reference>
<keyword evidence="9" id="KW-1185">Reference proteome</keyword>
<dbReference type="InterPro" id="IPR015943">
    <property type="entry name" value="WD40/YVTN_repeat-like_dom_sf"/>
</dbReference>
<keyword evidence="3" id="KW-0418">Kinase</keyword>